<keyword evidence="11" id="KW-1185">Reference proteome</keyword>
<evidence type="ECO:0000256" key="6">
    <source>
        <dbReference type="ARBA" id="ARBA00023242"/>
    </source>
</evidence>
<keyword evidence="2" id="KW-0862">Zinc</keyword>
<dbReference type="PANTHER" id="PTHR31069:SF21">
    <property type="entry name" value="CHROMATIN STRUCTURE-REMODELING COMPLEX PROTEIN RSC3-RELATED"/>
    <property type="match status" value="1"/>
</dbReference>
<dbReference type="OrthoDB" id="762982at2759"/>
<evidence type="ECO:0000313" key="10">
    <source>
        <dbReference type="EMBL" id="CCE63224.1"/>
    </source>
</evidence>
<evidence type="ECO:0000256" key="2">
    <source>
        <dbReference type="ARBA" id="ARBA00022833"/>
    </source>
</evidence>
<evidence type="ECO:0000313" key="11">
    <source>
        <dbReference type="Proteomes" id="UP000005666"/>
    </source>
</evidence>
<evidence type="ECO:0000256" key="8">
    <source>
        <dbReference type="SAM" id="MobiDB-lite"/>
    </source>
</evidence>
<keyword evidence="7" id="KW-0175">Coiled coil</keyword>
<dbReference type="Pfam" id="PF00172">
    <property type="entry name" value="Zn_clus"/>
    <property type="match status" value="1"/>
</dbReference>
<feature type="region of interest" description="Disordered" evidence="8">
    <location>
        <begin position="231"/>
        <end position="254"/>
    </location>
</feature>
<dbReference type="EMBL" id="HE612860">
    <property type="protein sequence ID" value="CCE63224.1"/>
    <property type="molecule type" value="Genomic_DNA"/>
</dbReference>
<evidence type="ECO:0000256" key="7">
    <source>
        <dbReference type="SAM" id="Coils"/>
    </source>
</evidence>
<feature type="coiled-coil region" evidence="7">
    <location>
        <begin position="166"/>
        <end position="213"/>
    </location>
</feature>
<dbReference type="CDD" id="cd00067">
    <property type="entry name" value="GAL4"/>
    <property type="match status" value="1"/>
</dbReference>
<dbReference type="KEGG" id="tpf:TPHA_0E01290"/>
<proteinExistence type="predicted"/>
<dbReference type="HOGENOM" id="CLU_017671_0_0_1"/>
<name>G8BTJ6_TETPH</name>
<accession>G8BTJ6</accession>
<dbReference type="Proteomes" id="UP000005666">
    <property type="component" value="Chromosome 5"/>
</dbReference>
<dbReference type="GO" id="GO:0000978">
    <property type="term" value="F:RNA polymerase II cis-regulatory region sequence-specific DNA binding"/>
    <property type="evidence" value="ECO:0007669"/>
    <property type="project" value="TreeGrafter"/>
</dbReference>
<dbReference type="SMART" id="SM00066">
    <property type="entry name" value="GAL4"/>
    <property type="match status" value="1"/>
</dbReference>
<keyword evidence="4" id="KW-0238">DNA-binding</keyword>
<dbReference type="PANTHER" id="PTHR31069">
    <property type="entry name" value="OLEATE-ACTIVATED TRANSCRIPTION FACTOR 1-RELATED"/>
    <property type="match status" value="1"/>
</dbReference>
<evidence type="ECO:0000256" key="5">
    <source>
        <dbReference type="ARBA" id="ARBA00023163"/>
    </source>
</evidence>
<protein>
    <recommendedName>
        <fullName evidence="9">Zn(2)-C6 fungal-type domain-containing protein</fullName>
    </recommendedName>
</protein>
<keyword evidence="3" id="KW-0805">Transcription regulation</keyword>
<feature type="domain" description="Zn(2)-C6 fungal-type" evidence="9">
    <location>
        <begin position="13"/>
        <end position="44"/>
    </location>
</feature>
<dbReference type="GeneID" id="11531193"/>
<dbReference type="SUPFAM" id="SSF57701">
    <property type="entry name" value="Zn2/Cys6 DNA-binding domain"/>
    <property type="match status" value="1"/>
</dbReference>
<dbReference type="GO" id="GO:0008270">
    <property type="term" value="F:zinc ion binding"/>
    <property type="evidence" value="ECO:0007669"/>
    <property type="project" value="InterPro"/>
</dbReference>
<dbReference type="GO" id="GO:0045944">
    <property type="term" value="P:positive regulation of transcription by RNA polymerase II"/>
    <property type="evidence" value="ECO:0007669"/>
    <property type="project" value="TreeGrafter"/>
</dbReference>
<keyword evidence="5" id="KW-0804">Transcription</keyword>
<dbReference type="eggNOG" id="ENOG502QWTJ">
    <property type="taxonomic scope" value="Eukaryota"/>
</dbReference>
<keyword evidence="1" id="KW-0479">Metal-binding</keyword>
<dbReference type="GO" id="GO:0000981">
    <property type="term" value="F:DNA-binding transcription factor activity, RNA polymerase II-specific"/>
    <property type="evidence" value="ECO:0007669"/>
    <property type="project" value="InterPro"/>
</dbReference>
<dbReference type="RefSeq" id="XP_003685658.1">
    <property type="nucleotide sequence ID" value="XM_003685610.1"/>
</dbReference>
<evidence type="ECO:0000259" key="9">
    <source>
        <dbReference type="PROSITE" id="PS50048"/>
    </source>
</evidence>
<dbReference type="PROSITE" id="PS00463">
    <property type="entry name" value="ZN2_CY6_FUNGAL_1"/>
    <property type="match status" value="1"/>
</dbReference>
<gene>
    <name evidence="10" type="primary">TPHA0E01290</name>
    <name evidence="10" type="ordered locus">TPHA_0E01290</name>
</gene>
<reference evidence="10 11" key="1">
    <citation type="journal article" date="2011" name="Proc. Natl. Acad. Sci. U.S.A.">
        <title>Evolutionary erosion of yeast sex chromosomes by mating-type switching accidents.</title>
        <authorList>
            <person name="Gordon J.L."/>
            <person name="Armisen D."/>
            <person name="Proux-Wera E."/>
            <person name="Oheigeartaigh S.S."/>
            <person name="Byrne K.P."/>
            <person name="Wolfe K.H."/>
        </authorList>
    </citation>
    <scope>NUCLEOTIDE SEQUENCE [LARGE SCALE GENOMIC DNA]</scope>
    <source>
        <strain evidence="11">ATCC 24235 / CBS 4417 / NBRC 1672 / NRRL Y-8282 / UCD 70-5</strain>
    </source>
</reference>
<dbReference type="InterPro" id="IPR050675">
    <property type="entry name" value="OAF3"/>
</dbReference>
<dbReference type="InterPro" id="IPR001138">
    <property type="entry name" value="Zn2Cys6_DnaBD"/>
</dbReference>
<dbReference type="GO" id="GO:0006337">
    <property type="term" value="P:nucleosome disassembly"/>
    <property type="evidence" value="ECO:0007669"/>
    <property type="project" value="EnsemblFungi"/>
</dbReference>
<evidence type="ECO:0000256" key="1">
    <source>
        <dbReference type="ARBA" id="ARBA00022723"/>
    </source>
</evidence>
<dbReference type="Gene3D" id="4.10.240.10">
    <property type="entry name" value="Zn(2)-C6 fungal-type DNA-binding domain"/>
    <property type="match status" value="1"/>
</dbReference>
<dbReference type="GO" id="GO:0006368">
    <property type="term" value="P:transcription elongation by RNA polymerase II"/>
    <property type="evidence" value="ECO:0007669"/>
    <property type="project" value="EnsemblFungi"/>
</dbReference>
<dbReference type="PROSITE" id="PS50048">
    <property type="entry name" value="ZN2_CY6_FUNGAL_2"/>
    <property type="match status" value="1"/>
</dbReference>
<dbReference type="GO" id="GO:0016586">
    <property type="term" value="C:RSC-type complex"/>
    <property type="evidence" value="ECO:0007669"/>
    <property type="project" value="EnsemblFungi"/>
</dbReference>
<dbReference type="InterPro" id="IPR036864">
    <property type="entry name" value="Zn2-C6_fun-type_DNA-bd_sf"/>
</dbReference>
<evidence type="ECO:0000256" key="3">
    <source>
        <dbReference type="ARBA" id="ARBA00023015"/>
    </source>
</evidence>
<dbReference type="OMA" id="NYCWRHL"/>
<evidence type="ECO:0000256" key="4">
    <source>
        <dbReference type="ARBA" id="ARBA00023125"/>
    </source>
</evidence>
<sequence length="852" mass="98862">MDIRGRKMRKPPACVQCRRRKIGCDRVKPVCGNCNKSGKYDCFFPDVPGMYTPSVSNYERKTTPKVSKAQVAMDHHVRESLLHKNDQHMGLKALEQMRDYNTRLQLLNAQSGMFESSANGNEYSGMGGDNESNPYIPAGYEDYQLLMSYYGTPAEFDLMKSRYSQEEILLKEMEFLEEKLVEVSDLYKENEELDKLNEDIKRQRNKKKSTSITTNNDELIFKKLKEQSKRQAARVPTDDSDMNTSDIGDDAHSNCNETTEFSEDNVDKFKVIDPNFINKQEIFAIGNNVCVKSGVNDVLPLFDNRNKVFDKQFLIYRDRHLARFYNTLHNLNKTHFTKEFKLWEDVRSMKSFLEKNVTTIRLPERALMQEMIIKYTELVQVSGSMIPVLKSKNELLSSIEQLFSTATQFILMEQSIENLLALFNINMCLLLTFESLSSTVLIPLKEEELKNYQELKNWVPTLKANMEYMKTELESRKNYESIEVLKVISLYKFYRMISSNYNNMVDYDEDIYLARKLALNYESKNAEAIILWNFIFKNYCLRHLFGGETPNLVSGPELNSSIVIDPLLANNIPLLSFQMDIVAYLHSKDFLISMEKLKKFKQTYKFKLNDANKRGTDTASTLQNVIDSTIYRNSVLLLDNYMLIQYESLGEVDLFEDILNEFLKLTQESLFYAFSNLATLKFAGFEFLFANFSFNLLDNICHMLLSLHQRTAVACNIINDSTDATKKVLLQTLMNTLKDVLSKLMMLLDDYKKNLKYIDQNISKILSKMKVIIEYLENKDSIKNRDQDQFIDVLSQIADNKLEQINTKMISISESLIKTDFYSKRDKYEKVDSITLGITPGNYSNVFSAFFP</sequence>
<dbReference type="GO" id="GO:0033262">
    <property type="term" value="P:regulation of nuclear cell cycle DNA replication"/>
    <property type="evidence" value="ECO:0007669"/>
    <property type="project" value="EnsemblFungi"/>
</dbReference>
<dbReference type="AlphaFoldDB" id="G8BTJ6"/>
<organism evidence="10 11">
    <name type="scientific">Tetrapisispora phaffii (strain ATCC 24235 / CBS 4417 / NBRC 1672 / NRRL Y-8282 / UCD 70-5)</name>
    <name type="common">Yeast</name>
    <name type="synonym">Fabospora phaffii</name>
    <dbReference type="NCBI Taxonomy" id="1071381"/>
    <lineage>
        <taxon>Eukaryota</taxon>
        <taxon>Fungi</taxon>
        <taxon>Dikarya</taxon>
        <taxon>Ascomycota</taxon>
        <taxon>Saccharomycotina</taxon>
        <taxon>Saccharomycetes</taxon>
        <taxon>Saccharomycetales</taxon>
        <taxon>Saccharomycetaceae</taxon>
        <taxon>Tetrapisispora</taxon>
    </lineage>
</organism>
<keyword evidence="6" id="KW-0539">Nucleus</keyword>